<dbReference type="InterPro" id="IPR056186">
    <property type="entry name" value="PDZ_CPAF-rel"/>
</dbReference>
<evidence type="ECO:0000259" key="2">
    <source>
        <dbReference type="Pfam" id="PF03572"/>
    </source>
</evidence>
<dbReference type="OrthoDB" id="27214at2759"/>
<dbReference type="Proteomes" id="UP001147747">
    <property type="component" value="Unassembled WGS sequence"/>
</dbReference>
<protein>
    <recommendedName>
        <fullName evidence="6">Tail specific protease domain-containing protein</fullName>
    </recommendedName>
</protein>
<dbReference type="RefSeq" id="XP_056490738.1">
    <property type="nucleotide sequence ID" value="XM_056628004.1"/>
</dbReference>
<evidence type="ECO:0000313" key="5">
    <source>
        <dbReference type="Proteomes" id="UP001147747"/>
    </source>
</evidence>
<dbReference type="Pfam" id="PF03572">
    <property type="entry name" value="Peptidase_S41"/>
    <property type="match status" value="1"/>
</dbReference>
<feature type="chain" id="PRO_5040757746" description="Tail specific protease domain-containing protein" evidence="1">
    <location>
        <begin position="22"/>
        <end position="696"/>
    </location>
</feature>
<feature type="signal peptide" evidence="1">
    <location>
        <begin position="1"/>
        <end position="21"/>
    </location>
</feature>
<feature type="domain" description="CPAF-like PDZ" evidence="3">
    <location>
        <begin position="165"/>
        <end position="281"/>
    </location>
</feature>
<dbReference type="PANTHER" id="PTHR37049">
    <property type="entry name" value="PEPTIDASE S41 FAMILY PROTEIN"/>
    <property type="match status" value="1"/>
</dbReference>
<dbReference type="InterPro" id="IPR005151">
    <property type="entry name" value="Tail-specific_protease"/>
</dbReference>
<dbReference type="PANTHER" id="PTHR37049:SF4">
    <property type="entry name" value="RHODANESE DOMAIN-CONTAINING PROTEIN"/>
    <property type="match status" value="1"/>
</dbReference>
<evidence type="ECO:0000256" key="1">
    <source>
        <dbReference type="SAM" id="SignalP"/>
    </source>
</evidence>
<evidence type="ECO:0000313" key="4">
    <source>
        <dbReference type="EMBL" id="KAJ5403496.1"/>
    </source>
</evidence>
<feature type="domain" description="Tail specific protease" evidence="2">
    <location>
        <begin position="354"/>
        <end position="543"/>
    </location>
</feature>
<dbReference type="InterPro" id="IPR029045">
    <property type="entry name" value="ClpP/crotonase-like_dom_sf"/>
</dbReference>
<comment type="caution">
    <text evidence="4">The sequence shown here is derived from an EMBL/GenBank/DDBJ whole genome shotgun (WGS) entry which is preliminary data.</text>
</comment>
<evidence type="ECO:0000259" key="3">
    <source>
        <dbReference type="Pfam" id="PF23658"/>
    </source>
</evidence>
<organism evidence="4 5">
    <name type="scientific">Penicillium cosmopolitanum</name>
    <dbReference type="NCBI Taxonomy" id="1131564"/>
    <lineage>
        <taxon>Eukaryota</taxon>
        <taxon>Fungi</taxon>
        <taxon>Dikarya</taxon>
        <taxon>Ascomycota</taxon>
        <taxon>Pezizomycotina</taxon>
        <taxon>Eurotiomycetes</taxon>
        <taxon>Eurotiomycetidae</taxon>
        <taxon>Eurotiales</taxon>
        <taxon>Aspergillaceae</taxon>
        <taxon>Penicillium</taxon>
    </lineage>
</organism>
<dbReference type="GO" id="GO:0006508">
    <property type="term" value="P:proteolysis"/>
    <property type="evidence" value="ECO:0007669"/>
    <property type="project" value="InterPro"/>
</dbReference>
<dbReference type="GO" id="GO:0008236">
    <property type="term" value="F:serine-type peptidase activity"/>
    <property type="evidence" value="ECO:0007669"/>
    <property type="project" value="InterPro"/>
</dbReference>
<dbReference type="Gene3D" id="3.90.226.10">
    <property type="entry name" value="2-enoyl-CoA Hydratase, Chain A, domain 1"/>
    <property type="match status" value="1"/>
</dbReference>
<keyword evidence="1" id="KW-0732">Signal</keyword>
<reference evidence="4" key="2">
    <citation type="journal article" date="2023" name="IMA Fungus">
        <title>Comparative genomic study of the Penicillium genus elucidates a diverse pangenome and 15 lateral gene transfer events.</title>
        <authorList>
            <person name="Petersen C."/>
            <person name="Sorensen T."/>
            <person name="Nielsen M.R."/>
            <person name="Sondergaard T.E."/>
            <person name="Sorensen J.L."/>
            <person name="Fitzpatrick D.A."/>
            <person name="Frisvad J.C."/>
            <person name="Nielsen K.L."/>
        </authorList>
    </citation>
    <scope>NUCLEOTIDE SEQUENCE</scope>
    <source>
        <strain evidence="4">IBT 29677</strain>
    </source>
</reference>
<accession>A0A9X0BBA2</accession>
<evidence type="ECO:0008006" key="6">
    <source>
        <dbReference type="Google" id="ProtNLM"/>
    </source>
</evidence>
<sequence>MRLTSEAVLATCAGLFMTSQAASVIPRQSVGTDACTDIHNRVLKSSDHGSNEVKVSGELALECLKSMPFESKRAVAFVREIRKWIQFQSTIEILQKPPADYPMPSTDLLGRLDDIQEHAAASKYTSHYEFEDAIQKTFASAHDGHLGIKLCTRSAFKGGFVYGPPLVSVSSNGTEIPEIYVQSDAKLKTSIDDALVSHVVSINGADVDQYLTKITEGAGLQDWDSLYNLAFTSEAISIGVEGVDGYVAGQFSNSPEWNGAYHAVHFANGTTNVYDAYVKVAEFPYKNGRDFYEKLCIPAPPSSSATPSATPSVTPPATSSALCRRLPSYPAPFNKHKLNKILGFFPETGELKDTAVLAITTFQVLEDDVVEFSNTARDLLNNATEKGKKNLIIDLSGNGGGLVAAGQNLFKMIFPDKEIYSANRFRVSEATEVIAEIFNKQSAENVTGQDWDWRSRVKPDQTGFKSFDEFYGPYKTLGVNSSALTSVNFTAVSEQVPMNGYGEQKPNPAKAPFAPEDIILLTDGYCGSTCTVFAELMKQQGVRRIAFGGRPKNGPMQAIGGVRGSQVLEASAQTQTLAQLAVWLKNGKFDPEVLEDYRQVIPPSLSEMSYKISELAVNEYNQFGPKNDRLPLQFKYEAAECRRFYQYENYIHQKTTWASAFDAMFNGGSVFQVPPTPLAACMRRKLQPSNLFWRRC</sequence>
<dbReference type="Pfam" id="PF23658">
    <property type="entry name" value="PDZ_CPAF_rel"/>
    <property type="match status" value="1"/>
</dbReference>
<gene>
    <name evidence="4" type="ORF">N7509_003367</name>
</gene>
<reference evidence="4" key="1">
    <citation type="submission" date="2022-12" db="EMBL/GenBank/DDBJ databases">
        <authorList>
            <person name="Petersen C."/>
        </authorList>
    </citation>
    <scope>NUCLEOTIDE SEQUENCE</scope>
    <source>
        <strain evidence="4">IBT 29677</strain>
    </source>
</reference>
<keyword evidence="5" id="KW-1185">Reference proteome</keyword>
<dbReference type="AlphaFoldDB" id="A0A9X0BBA2"/>
<proteinExistence type="predicted"/>
<dbReference type="SUPFAM" id="SSF52096">
    <property type="entry name" value="ClpP/crotonase"/>
    <property type="match status" value="1"/>
</dbReference>
<dbReference type="InterPro" id="IPR052766">
    <property type="entry name" value="S41A_metabolite_peptidase"/>
</dbReference>
<dbReference type="EMBL" id="JAPZBU010000005">
    <property type="protein sequence ID" value="KAJ5403496.1"/>
    <property type="molecule type" value="Genomic_DNA"/>
</dbReference>
<dbReference type="GeneID" id="81366984"/>
<name>A0A9X0BBA2_9EURO</name>